<dbReference type="SMART" id="SM01201">
    <property type="entry name" value="FerB"/>
    <property type="match status" value="1"/>
</dbReference>
<keyword evidence="7 9" id="KW-0472">Membrane</keyword>
<dbReference type="FunFam" id="2.60.40.150:FF:000034">
    <property type="entry name" value="otoferlin isoform X2"/>
    <property type="match status" value="1"/>
</dbReference>
<dbReference type="Gene3D" id="2.60.40.150">
    <property type="entry name" value="C2 domain"/>
    <property type="match status" value="5"/>
</dbReference>
<keyword evidence="4" id="KW-0677">Repeat</keyword>
<keyword evidence="5" id="KW-0106">Calcium</keyword>
<evidence type="ECO:0000256" key="4">
    <source>
        <dbReference type="ARBA" id="ARBA00022737"/>
    </source>
</evidence>
<gene>
    <name evidence="11" type="ORF">GSTENG00029110001</name>
</gene>
<dbReference type="FunFam" id="2.60.40.150:FF:000054">
    <property type="entry name" value="otoferlin isoform X2"/>
    <property type="match status" value="1"/>
</dbReference>
<feature type="region of interest" description="Disordered" evidence="8">
    <location>
        <begin position="409"/>
        <end position="433"/>
    </location>
</feature>
<dbReference type="EMBL" id="CAAE01014997">
    <property type="protein sequence ID" value="CAG08200.1"/>
    <property type="molecule type" value="Genomic_DNA"/>
</dbReference>
<evidence type="ECO:0000256" key="7">
    <source>
        <dbReference type="ARBA" id="ARBA00023136"/>
    </source>
</evidence>
<organism evidence="11">
    <name type="scientific">Tetraodon nigroviridis</name>
    <name type="common">Spotted green pufferfish</name>
    <name type="synonym">Chelonodon nigroviridis</name>
    <dbReference type="NCBI Taxonomy" id="99883"/>
    <lineage>
        <taxon>Eukaryota</taxon>
        <taxon>Metazoa</taxon>
        <taxon>Chordata</taxon>
        <taxon>Craniata</taxon>
        <taxon>Vertebrata</taxon>
        <taxon>Euteleostomi</taxon>
        <taxon>Actinopterygii</taxon>
        <taxon>Neopterygii</taxon>
        <taxon>Teleostei</taxon>
        <taxon>Neoteleostei</taxon>
        <taxon>Acanthomorphata</taxon>
        <taxon>Eupercaria</taxon>
        <taxon>Tetraodontiformes</taxon>
        <taxon>Tetradontoidea</taxon>
        <taxon>Tetraodontidae</taxon>
        <taxon>Tetraodon</taxon>
    </lineage>
</organism>
<dbReference type="KEGG" id="tng:GSTEN00029110G001"/>
<dbReference type="Pfam" id="PF00168">
    <property type="entry name" value="C2"/>
    <property type="match status" value="6"/>
</dbReference>
<evidence type="ECO:0000256" key="9">
    <source>
        <dbReference type="SAM" id="Phobius"/>
    </source>
</evidence>
<dbReference type="InterPro" id="IPR037720">
    <property type="entry name" value="C2B_Ferlin"/>
</dbReference>
<evidence type="ECO:0000256" key="5">
    <source>
        <dbReference type="ARBA" id="ARBA00022837"/>
    </source>
</evidence>
<dbReference type="FunFam" id="2.60.40.150:FF:000138">
    <property type="entry name" value="Fer-1-like family member 6"/>
    <property type="match status" value="1"/>
</dbReference>
<proteinExistence type="predicted"/>
<dbReference type="FunFam" id="2.60.40.150:FF:000026">
    <property type="entry name" value="dysferlin isoform X2"/>
    <property type="match status" value="1"/>
</dbReference>
<evidence type="ECO:0000313" key="11">
    <source>
        <dbReference type="EMBL" id="CAG08200.1"/>
    </source>
</evidence>
<protein>
    <submittedName>
        <fullName evidence="11">(spotted green pufferfish) hypothetical protein</fullName>
    </submittedName>
</protein>
<feature type="domain" description="C2" evidence="10">
    <location>
        <begin position="828"/>
        <end position="953"/>
    </location>
</feature>
<evidence type="ECO:0000256" key="6">
    <source>
        <dbReference type="ARBA" id="ARBA00022989"/>
    </source>
</evidence>
<dbReference type="PANTHER" id="PTHR12546">
    <property type="entry name" value="FER-1-LIKE"/>
    <property type="match status" value="1"/>
</dbReference>
<dbReference type="Pfam" id="PF22901">
    <property type="entry name" value="dsrm_Ferlin"/>
    <property type="match status" value="1"/>
</dbReference>
<feature type="region of interest" description="Disordered" evidence="8">
    <location>
        <begin position="941"/>
        <end position="994"/>
    </location>
</feature>
<dbReference type="CDD" id="cd04037">
    <property type="entry name" value="C2E_Ferlin"/>
    <property type="match status" value="1"/>
</dbReference>
<dbReference type="PANTHER" id="PTHR12546:SF37">
    <property type="entry name" value="FER-1-LIKE 6 (C. ELEGANS)"/>
    <property type="match status" value="1"/>
</dbReference>
<dbReference type="GO" id="GO:0007009">
    <property type="term" value="P:plasma membrane organization"/>
    <property type="evidence" value="ECO:0007669"/>
    <property type="project" value="TreeGrafter"/>
</dbReference>
<accession>Q4RTT2</accession>
<dbReference type="CDD" id="cd04018">
    <property type="entry name" value="C2C_Ferlin"/>
    <property type="match status" value="1"/>
</dbReference>
<dbReference type="OrthoDB" id="10059618at2759"/>
<evidence type="ECO:0000256" key="3">
    <source>
        <dbReference type="ARBA" id="ARBA00022723"/>
    </source>
</evidence>
<dbReference type="InterPro" id="IPR012968">
    <property type="entry name" value="FerIin_dom"/>
</dbReference>
<feature type="non-terminal residue" evidence="11">
    <location>
        <position position="1600"/>
    </location>
</feature>
<dbReference type="InterPro" id="IPR037721">
    <property type="entry name" value="Ferlin"/>
</dbReference>
<comment type="subcellular location">
    <subcellularLocation>
        <location evidence="1">Membrane</location>
        <topology evidence="1">Single-pass membrane protein</topology>
    </subcellularLocation>
</comment>
<dbReference type="CDD" id="cd04017">
    <property type="entry name" value="C2D_Ferlin"/>
    <property type="match status" value="1"/>
</dbReference>
<name>Q4RTT2_TETNG</name>
<feature type="compositionally biased region" description="Pro residues" evidence="8">
    <location>
        <begin position="946"/>
        <end position="959"/>
    </location>
</feature>
<feature type="non-terminal residue" evidence="11">
    <location>
        <position position="1"/>
    </location>
</feature>
<feature type="domain" description="C2" evidence="10">
    <location>
        <begin position="664"/>
        <end position="790"/>
    </location>
</feature>
<feature type="domain" description="C2" evidence="10">
    <location>
        <begin position="1"/>
        <end position="101"/>
    </location>
</feature>
<keyword evidence="3" id="KW-0479">Metal-binding</keyword>
<dbReference type="PROSITE" id="PS50004">
    <property type="entry name" value="C2"/>
    <property type="match status" value="5"/>
</dbReference>
<dbReference type="InterPro" id="IPR037723">
    <property type="entry name" value="C2D_Ferlin"/>
</dbReference>
<keyword evidence="6 9" id="KW-1133">Transmembrane helix</keyword>
<evidence type="ECO:0000256" key="2">
    <source>
        <dbReference type="ARBA" id="ARBA00022692"/>
    </source>
</evidence>
<evidence type="ECO:0000259" key="10">
    <source>
        <dbReference type="PROSITE" id="PS50004"/>
    </source>
</evidence>
<feature type="transmembrane region" description="Helical" evidence="9">
    <location>
        <begin position="1570"/>
        <end position="1591"/>
    </location>
</feature>
<dbReference type="Pfam" id="PF08151">
    <property type="entry name" value="FerI"/>
    <property type="match status" value="1"/>
</dbReference>
<dbReference type="InterPro" id="IPR037722">
    <property type="entry name" value="C2C_Ferlin"/>
</dbReference>
<dbReference type="InterPro" id="IPR012561">
    <property type="entry name" value="Ferlin_B-domain"/>
</dbReference>
<comment type="caution">
    <text evidence="11">The sequence shown here is derived from an EMBL/GenBank/DDBJ whole genome shotgun (WGS) entry which is preliminary data.</text>
</comment>
<evidence type="ECO:0000256" key="8">
    <source>
        <dbReference type="SAM" id="MobiDB-lite"/>
    </source>
</evidence>
<dbReference type="InterPro" id="IPR035892">
    <property type="entry name" value="C2_domain_sf"/>
</dbReference>
<dbReference type="SMART" id="SM00239">
    <property type="entry name" value="C2"/>
    <property type="match status" value="5"/>
</dbReference>
<dbReference type="SMART" id="SM01202">
    <property type="entry name" value="FerI"/>
    <property type="match status" value="1"/>
</dbReference>
<dbReference type="GO" id="GO:0016020">
    <property type="term" value="C:membrane"/>
    <property type="evidence" value="ECO:0007669"/>
    <property type="project" value="UniProtKB-SubCell"/>
</dbReference>
<feature type="compositionally biased region" description="Low complexity" evidence="8">
    <location>
        <begin position="982"/>
        <end position="994"/>
    </location>
</feature>
<dbReference type="InterPro" id="IPR032362">
    <property type="entry name" value="Ferlin_C"/>
</dbReference>
<dbReference type="Pfam" id="PF16165">
    <property type="entry name" value="Ferlin_C"/>
    <property type="match status" value="1"/>
</dbReference>
<feature type="domain" description="C2" evidence="10">
    <location>
        <begin position="1088"/>
        <end position="1207"/>
    </location>
</feature>
<sequence>KVAINITEARQLVGENIDPSVVIEIGDEKKQTSVKEATNAPFYNEYFVFDFFAHKEIFFDKVIKLTVIHSKMLRSFCVGSFKLDMGTVYKQPGHQFVNKWAMLSIPGDLSTGVKGYVKCDISISAKGETIQPGPKASDAEEQIDKNLLIPEGFPSERPWARFCVKVYRAEGLPRNNSSIMANVTKAFIGDNTALIDPYVEVSFFKQVVGTRSTYHQIVFIEMFLPLCHRLKIQVWDEGSMNDVAIGIHYLDLKRISNEQDGDRGFLPTFGPAWINLYGAARNFSLGDGTGGISEGVSYRGRIYLELAVEILSGGMVNLECIQVNPDKIEEFLLFGALFEATMIDRKIGDKPISFEFSLGTYGNIFESAAQTSVISSSPSAIRSRKMMGDSPEGSSKLYTLPLSQGVGPTSPLLPREAQEAPITSRSTTPPLKPNIVEGNRHYMYLPLEKHSSFLKFDSLLGGGCCHCDRAAQKADPGAASRLKTVLKYLHMDARSYITAADAKLKAELKSSYLTQLDKKRLTMCKQELDSIIEEVRALWERRRKAGGLKEMLQDVTKLTQKLRFIVEEPQHTTPDIFVWLLSNNKRIAYARIQARDLLYSSTQEARGIHCGKIISLFLKPPGKRGAGLSVQAKLDVYLWFGKSSDSSHMLDDLPAGFSPNKQNSSASNPPSCLLNAEQHSFQLRCHMYQARGLIAADNTGLSDPFARVTFMSHSQKTNVISQTLSPTWNQSLLMTPLLLSGDLQYIQEEPPRVVIEVYDDDALGKAEYLGSTVAEPGVRLSSDPYTPPTLQYSPLHCGSQSGGDLLAAFELLKIPDSGELQLPALEETEGDIYTVPANIRPVLSTYRLEVLFWGLRELKKVQLLSVDRPQVFIECAGKTLRSSVIQKYKSNPNFTVLVDSIELELPENEHLHPPLSITVVDWRAFGRSTFGKETTFINNLKSFKYTPPPPAPTPIQTHPPPKEPDLPERSPAVEPPSAEGPSQVVGQPTGTGTVTSQDCLITVEKDPPPTTPPAPMSESRKEKVCLHKELECEFGHFDDWVKTYELFRGKANEEDGISDERFVGKFKGRFCLYKLTDEEEDVWDEVADTGLFRVSRGIPSNSSIQVLIRVYVVSASNLHPADPDGKADPYIVLRLGKNEIKDRDNYIPKQLNPIFGRSFEMHAKFPQESLLTVLIYDYDMVGGDDLIGETRIDLENRFYSRHRATCGIPTEYSIDGYNAWRDCLKPTELLTKLCKDNGLEEPRFSPGRITVANKVFTGKTLFMNEDEPVESYEDLALKILHRWSEIPVVGCKLVPEHIETRTLLNKTRPGMDQGQVQMWVDIFPMDLPHPGPSVDISPRKPKGYELRVTIWNTEDVILEDSNFLTGQKSSDIYVKGWLKGLEADRQETDVHYNSLTGEGNFNWRFVFPFHYMPAEKVIVVSKRENIFSLDKTEQKLPAILSLQVWDFETLSSDDFLGTVELDLHSFPRGAKTAKLCKAEILTDGTEKISIFQQKRTRGWWPFIKSGDLTGKVEAEFHLVTVEEAEKYPVGRARKEPEPLPKPNRPDTSFSWFVNPFKCFFHLIWRSYKKYIILALVLLITTLFLVLLFYTLPGALSQKIV</sequence>
<evidence type="ECO:0000256" key="1">
    <source>
        <dbReference type="ARBA" id="ARBA00004167"/>
    </source>
</evidence>
<dbReference type="GO" id="GO:0046872">
    <property type="term" value="F:metal ion binding"/>
    <property type="evidence" value="ECO:0007669"/>
    <property type="project" value="UniProtKB-KW"/>
</dbReference>
<dbReference type="CDD" id="cd08374">
    <property type="entry name" value="C2F_Ferlin"/>
    <property type="match status" value="1"/>
</dbReference>
<reference evidence="11" key="1">
    <citation type="journal article" date="2004" name="Nature">
        <title>Genome duplication in the teleost fish Tetraodon nigroviridis reveals the early vertebrate proto-karyotype.</title>
        <authorList>
            <person name="Jaillon O."/>
            <person name="Aury J.-M."/>
            <person name="Brunet F."/>
            <person name="Petit J.-L."/>
            <person name="Stange-Thomann N."/>
            <person name="Mauceli E."/>
            <person name="Bouneau L."/>
            <person name="Fischer C."/>
            <person name="Ozouf-Costaz C."/>
            <person name="Bernot A."/>
            <person name="Nicaud S."/>
            <person name="Jaffe D."/>
            <person name="Fisher S."/>
            <person name="Lutfalla G."/>
            <person name="Dossat C."/>
            <person name="Segurens B."/>
            <person name="Dasilva C."/>
            <person name="Salanoubat M."/>
            <person name="Levy M."/>
            <person name="Boudet N."/>
            <person name="Castellano S."/>
            <person name="Anthouard V."/>
            <person name="Jubin C."/>
            <person name="Castelli V."/>
            <person name="Katinka M."/>
            <person name="Vacherie B."/>
            <person name="Biemont C."/>
            <person name="Skalli Z."/>
            <person name="Cattolico L."/>
            <person name="Poulain J."/>
            <person name="De Berardinis V."/>
            <person name="Cruaud C."/>
            <person name="Duprat S."/>
            <person name="Brottier P."/>
            <person name="Coutanceau J.-P."/>
            <person name="Gouzy J."/>
            <person name="Parra G."/>
            <person name="Lardier G."/>
            <person name="Chapple C."/>
            <person name="McKernan K.J."/>
            <person name="McEwan P."/>
            <person name="Bosak S."/>
            <person name="Kellis M."/>
            <person name="Volff J.-N."/>
            <person name="Guigo R."/>
            <person name="Zody M.C."/>
            <person name="Mesirov J."/>
            <person name="Lindblad-Toh K."/>
            <person name="Birren B."/>
            <person name="Nusbaum C."/>
            <person name="Kahn D."/>
            <person name="Robinson-Rechavi M."/>
            <person name="Laudet V."/>
            <person name="Schachter V."/>
            <person name="Quetier F."/>
            <person name="Saurin W."/>
            <person name="Scarpelli C."/>
            <person name="Wincker P."/>
            <person name="Lander E.S."/>
            <person name="Weissenbach J."/>
            <person name="Roest Crollius H."/>
        </authorList>
    </citation>
    <scope>NUCLEOTIDE SEQUENCE [LARGE SCALE GENOMIC DNA]</scope>
</reference>
<dbReference type="InterPro" id="IPR037725">
    <property type="entry name" value="C2F_Ferlin"/>
</dbReference>
<feature type="domain" description="C2" evidence="10">
    <location>
        <begin position="1326"/>
        <end position="1477"/>
    </location>
</feature>
<dbReference type="InterPro" id="IPR000008">
    <property type="entry name" value="C2_dom"/>
</dbReference>
<dbReference type="CDD" id="cd04011">
    <property type="entry name" value="C2B_Ferlin"/>
    <property type="match status" value="1"/>
</dbReference>
<dbReference type="SUPFAM" id="SSF49562">
    <property type="entry name" value="C2 domain (Calcium/lipid-binding domain, CaLB)"/>
    <property type="match status" value="6"/>
</dbReference>
<dbReference type="InterPro" id="IPR037724">
    <property type="entry name" value="C2E_Ferlin"/>
</dbReference>
<keyword evidence="2 9" id="KW-0812">Transmembrane</keyword>
<dbReference type="Pfam" id="PF08150">
    <property type="entry name" value="FerB"/>
    <property type="match status" value="1"/>
</dbReference>
<reference evidence="11" key="2">
    <citation type="submission" date="2004-02" db="EMBL/GenBank/DDBJ databases">
        <authorList>
            <consortium name="Genoscope"/>
            <consortium name="Whitehead Institute Centre for Genome Research"/>
        </authorList>
    </citation>
    <scope>NUCLEOTIDE SEQUENCE</scope>
</reference>
<dbReference type="InterPro" id="IPR055072">
    <property type="entry name" value="Ferlin_DSRM"/>
</dbReference>